<sequence length="332" mass="37034">MMEPDTDHQLRSLSIRAMNTHIEVLCRTDAETMNLVQETADDWFAQVEERFSRFLPESELQFLNLQAGEHCLVSDVMFEVLQLAEAYRQQTNGAFHPLLLHPLERLGYNVSFERLRERTEYRVPPAQDAVQPSAGIELNTVMKSARLPRGTRLDLGGIVKGWAAGKLAGYLRDRLEIGAGVVNVGGDLASWCPSEDEGEPWFIGIENPWEPHRDTGVLALRSGAAATSSTLGRSWTTDRGIMHHLIDPRTGMSAASRVVQCTVAGPDAAACEAWSKALCVLGLTEGLQLMRTRTRQYEAVIFTEDRHIIGFGDSSSFGDRWLHIPIDKFESR</sequence>
<keyword evidence="13" id="KW-1185">Reference proteome</keyword>
<dbReference type="GO" id="GO:0016740">
    <property type="term" value="F:transferase activity"/>
    <property type="evidence" value="ECO:0007669"/>
    <property type="project" value="UniProtKB-KW"/>
</dbReference>
<evidence type="ECO:0000256" key="1">
    <source>
        <dbReference type="ARBA" id="ARBA00001946"/>
    </source>
</evidence>
<evidence type="ECO:0000256" key="4">
    <source>
        <dbReference type="ARBA" id="ARBA00022630"/>
    </source>
</evidence>
<evidence type="ECO:0000256" key="3">
    <source>
        <dbReference type="ARBA" id="ARBA00016337"/>
    </source>
</evidence>
<reference evidence="12 13" key="1">
    <citation type="submission" date="2024-09" db="EMBL/GenBank/DDBJ databases">
        <authorList>
            <person name="Sun Q."/>
            <person name="Mori K."/>
        </authorList>
    </citation>
    <scope>NUCLEOTIDE SEQUENCE [LARGE SCALE GENOMIC DNA]</scope>
    <source>
        <strain evidence="12 13">CCM 7759</strain>
    </source>
</reference>
<organism evidence="12 13">
    <name type="scientific">Paenibacillus chartarius</name>
    <dbReference type="NCBI Taxonomy" id="747481"/>
    <lineage>
        <taxon>Bacteria</taxon>
        <taxon>Bacillati</taxon>
        <taxon>Bacillota</taxon>
        <taxon>Bacilli</taxon>
        <taxon>Bacillales</taxon>
        <taxon>Paenibacillaceae</taxon>
        <taxon>Paenibacillus</taxon>
    </lineage>
</organism>
<evidence type="ECO:0000256" key="2">
    <source>
        <dbReference type="ARBA" id="ARBA00011955"/>
    </source>
</evidence>
<name>A0ABV6DR48_9BACL</name>
<comment type="catalytic activity">
    <reaction evidence="10 11">
        <text>L-threonyl-[protein] + FAD = FMN-L-threonyl-[protein] + AMP + H(+)</text>
        <dbReference type="Rhea" id="RHEA:36847"/>
        <dbReference type="Rhea" id="RHEA-COMP:11060"/>
        <dbReference type="Rhea" id="RHEA-COMP:11061"/>
        <dbReference type="ChEBI" id="CHEBI:15378"/>
        <dbReference type="ChEBI" id="CHEBI:30013"/>
        <dbReference type="ChEBI" id="CHEBI:57692"/>
        <dbReference type="ChEBI" id="CHEBI:74257"/>
        <dbReference type="ChEBI" id="CHEBI:456215"/>
        <dbReference type="EC" id="2.7.1.180"/>
    </reaction>
</comment>
<evidence type="ECO:0000313" key="12">
    <source>
        <dbReference type="EMBL" id="MFC0215122.1"/>
    </source>
</evidence>
<dbReference type="InterPro" id="IPR024932">
    <property type="entry name" value="ApbE"/>
</dbReference>
<keyword evidence="5 11" id="KW-0808">Transferase</keyword>
<proteinExistence type="inferred from homology"/>
<evidence type="ECO:0000256" key="10">
    <source>
        <dbReference type="ARBA" id="ARBA00048540"/>
    </source>
</evidence>
<dbReference type="PIRSF" id="PIRSF006268">
    <property type="entry name" value="ApbE"/>
    <property type="match status" value="1"/>
</dbReference>
<dbReference type="Pfam" id="PF02424">
    <property type="entry name" value="ApbE"/>
    <property type="match status" value="1"/>
</dbReference>
<protein>
    <recommendedName>
        <fullName evidence="3 11">FAD:protein FMN transferase</fullName>
        <ecNumber evidence="2 11">2.7.1.180</ecNumber>
    </recommendedName>
    <alternativeName>
        <fullName evidence="9 11">Flavin transferase</fullName>
    </alternativeName>
</protein>
<evidence type="ECO:0000256" key="11">
    <source>
        <dbReference type="PIRNR" id="PIRNR006268"/>
    </source>
</evidence>
<dbReference type="SUPFAM" id="SSF143631">
    <property type="entry name" value="ApbE-like"/>
    <property type="match status" value="1"/>
</dbReference>
<comment type="similarity">
    <text evidence="11">Belongs to the ApbE family.</text>
</comment>
<accession>A0ABV6DR48</accession>
<evidence type="ECO:0000256" key="9">
    <source>
        <dbReference type="ARBA" id="ARBA00031306"/>
    </source>
</evidence>
<evidence type="ECO:0000256" key="8">
    <source>
        <dbReference type="ARBA" id="ARBA00022842"/>
    </source>
</evidence>
<keyword evidence="6 11" id="KW-0479">Metal-binding</keyword>
<gene>
    <name evidence="12" type="ORF">ACFFK0_22250</name>
</gene>
<evidence type="ECO:0000313" key="13">
    <source>
        <dbReference type="Proteomes" id="UP001589776"/>
    </source>
</evidence>
<evidence type="ECO:0000256" key="6">
    <source>
        <dbReference type="ARBA" id="ARBA00022723"/>
    </source>
</evidence>
<dbReference type="RefSeq" id="WP_377472566.1">
    <property type="nucleotide sequence ID" value="NZ_JBHLWN010000082.1"/>
</dbReference>
<keyword evidence="8 11" id="KW-0460">Magnesium</keyword>
<dbReference type="PANTHER" id="PTHR30040">
    <property type="entry name" value="THIAMINE BIOSYNTHESIS LIPOPROTEIN APBE"/>
    <property type="match status" value="1"/>
</dbReference>
<dbReference type="EC" id="2.7.1.180" evidence="2 11"/>
<comment type="cofactor">
    <cofactor evidence="1">
        <name>Mg(2+)</name>
        <dbReference type="ChEBI" id="CHEBI:18420"/>
    </cofactor>
</comment>
<dbReference type="Gene3D" id="3.10.520.10">
    <property type="entry name" value="ApbE-like domains"/>
    <property type="match status" value="1"/>
</dbReference>
<dbReference type="EMBL" id="JBHLWN010000082">
    <property type="protein sequence ID" value="MFC0215122.1"/>
    <property type="molecule type" value="Genomic_DNA"/>
</dbReference>
<comment type="caution">
    <text evidence="12">The sequence shown here is derived from an EMBL/GenBank/DDBJ whole genome shotgun (WGS) entry which is preliminary data.</text>
</comment>
<evidence type="ECO:0000256" key="7">
    <source>
        <dbReference type="ARBA" id="ARBA00022827"/>
    </source>
</evidence>
<keyword evidence="4 11" id="KW-0285">Flavoprotein</keyword>
<dbReference type="InterPro" id="IPR003374">
    <property type="entry name" value="ApbE-like_sf"/>
</dbReference>
<dbReference type="PANTHER" id="PTHR30040:SF2">
    <property type="entry name" value="FAD:PROTEIN FMN TRANSFERASE"/>
    <property type="match status" value="1"/>
</dbReference>
<keyword evidence="7 11" id="KW-0274">FAD</keyword>
<evidence type="ECO:0000256" key="5">
    <source>
        <dbReference type="ARBA" id="ARBA00022679"/>
    </source>
</evidence>
<dbReference type="Proteomes" id="UP001589776">
    <property type="component" value="Unassembled WGS sequence"/>
</dbReference>